<evidence type="ECO:0000259" key="4">
    <source>
        <dbReference type="PROSITE" id="PS50887"/>
    </source>
</evidence>
<dbReference type="InterPro" id="IPR013656">
    <property type="entry name" value="PAS_4"/>
</dbReference>
<gene>
    <name evidence="5" type="ORF">JQC75_12490</name>
</gene>
<proteinExistence type="predicted"/>
<feature type="domain" description="PAC" evidence="2">
    <location>
        <begin position="272"/>
        <end position="324"/>
    </location>
</feature>
<evidence type="ECO:0000313" key="5">
    <source>
        <dbReference type="EMBL" id="QRH03673.1"/>
    </source>
</evidence>
<reference evidence="5 6" key="1">
    <citation type="journal article" date="2012" name="Antonie Van Leeuwenhoek">
        <title>Shewanella litorisediminis sp. nov., a gammaproteobacterium isolated from a tidal flat sediment.</title>
        <authorList>
            <person name="Lee M.H."/>
            <person name="Yoon J.H."/>
        </authorList>
    </citation>
    <scope>NUCLEOTIDE SEQUENCE [LARGE SCALE GENOMIC DNA]</scope>
    <source>
        <strain evidence="5 6">SMK1-12</strain>
    </source>
</reference>
<dbReference type="SUPFAM" id="SSF141868">
    <property type="entry name" value="EAL domain-like"/>
    <property type="match status" value="1"/>
</dbReference>
<dbReference type="Gene3D" id="3.20.20.450">
    <property type="entry name" value="EAL domain"/>
    <property type="match status" value="1"/>
</dbReference>
<dbReference type="CDD" id="cd01948">
    <property type="entry name" value="EAL"/>
    <property type="match status" value="1"/>
</dbReference>
<name>A0ABX7G900_9GAMM</name>
<evidence type="ECO:0000259" key="2">
    <source>
        <dbReference type="PROSITE" id="PS50113"/>
    </source>
</evidence>
<dbReference type="InterPro" id="IPR043128">
    <property type="entry name" value="Rev_trsase/Diguanyl_cyclase"/>
</dbReference>
<dbReference type="Pfam" id="PF00563">
    <property type="entry name" value="EAL"/>
    <property type="match status" value="1"/>
</dbReference>
<dbReference type="InterPro" id="IPR000014">
    <property type="entry name" value="PAS"/>
</dbReference>
<dbReference type="InterPro" id="IPR000700">
    <property type="entry name" value="PAS-assoc_C"/>
</dbReference>
<dbReference type="CDD" id="cd01949">
    <property type="entry name" value="GGDEF"/>
    <property type="match status" value="1"/>
</dbReference>
<dbReference type="PROSITE" id="PS50113">
    <property type="entry name" value="PAC"/>
    <property type="match status" value="2"/>
</dbReference>
<organism evidence="5 6">
    <name type="scientific">Shewanella litorisediminis</name>
    <dbReference type="NCBI Taxonomy" id="1173586"/>
    <lineage>
        <taxon>Bacteria</taxon>
        <taxon>Pseudomonadati</taxon>
        <taxon>Pseudomonadota</taxon>
        <taxon>Gammaproteobacteria</taxon>
        <taxon>Alteromonadales</taxon>
        <taxon>Shewanellaceae</taxon>
        <taxon>Shewanella</taxon>
    </lineage>
</organism>
<dbReference type="NCBIfam" id="TIGR00229">
    <property type="entry name" value="sensory_box"/>
    <property type="match status" value="2"/>
</dbReference>
<keyword evidence="6" id="KW-1185">Reference proteome</keyword>
<dbReference type="InterPro" id="IPR001633">
    <property type="entry name" value="EAL_dom"/>
</dbReference>
<dbReference type="SMART" id="SM00052">
    <property type="entry name" value="EAL"/>
    <property type="match status" value="1"/>
</dbReference>
<dbReference type="SMART" id="SM00091">
    <property type="entry name" value="PAS"/>
    <property type="match status" value="2"/>
</dbReference>
<dbReference type="Pfam" id="PF00990">
    <property type="entry name" value="GGDEF"/>
    <property type="match status" value="1"/>
</dbReference>
<dbReference type="SMART" id="SM00267">
    <property type="entry name" value="GGDEF"/>
    <property type="match status" value="1"/>
</dbReference>
<feature type="domain" description="PAS" evidence="1">
    <location>
        <begin position="205"/>
        <end position="245"/>
    </location>
</feature>
<accession>A0ABX7G900</accession>
<protein>
    <submittedName>
        <fullName evidence="5">EAL domain-containing protein</fullName>
    </submittedName>
</protein>
<dbReference type="Pfam" id="PF08448">
    <property type="entry name" value="PAS_4"/>
    <property type="match status" value="1"/>
</dbReference>
<dbReference type="PANTHER" id="PTHR44757:SF2">
    <property type="entry name" value="BIOFILM ARCHITECTURE MAINTENANCE PROTEIN MBAA"/>
    <property type="match status" value="1"/>
</dbReference>
<dbReference type="PROSITE" id="PS50112">
    <property type="entry name" value="PAS"/>
    <property type="match status" value="1"/>
</dbReference>
<dbReference type="InterPro" id="IPR012226">
    <property type="entry name" value="Diguanyl_cyclase/Pdiesterase"/>
</dbReference>
<evidence type="ECO:0000259" key="3">
    <source>
        <dbReference type="PROSITE" id="PS50883"/>
    </source>
</evidence>
<feature type="domain" description="GGDEF" evidence="4">
    <location>
        <begin position="356"/>
        <end position="489"/>
    </location>
</feature>
<dbReference type="PROSITE" id="PS50887">
    <property type="entry name" value="GGDEF"/>
    <property type="match status" value="1"/>
</dbReference>
<feature type="domain" description="EAL" evidence="3">
    <location>
        <begin position="498"/>
        <end position="751"/>
    </location>
</feature>
<dbReference type="InterPro" id="IPR035919">
    <property type="entry name" value="EAL_sf"/>
</dbReference>
<dbReference type="PIRSF" id="PIRSF005925">
    <property type="entry name" value="Dos"/>
    <property type="match status" value="1"/>
</dbReference>
<dbReference type="PANTHER" id="PTHR44757">
    <property type="entry name" value="DIGUANYLATE CYCLASE DGCP"/>
    <property type="match status" value="1"/>
</dbReference>
<dbReference type="InterPro" id="IPR029787">
    <property type="entry name" value="Nucleotide_cyclase"/>
</dbReference>
<dbReference type="Proteomes" id="UP000596252">
    <property type="component" value="Chromosome"/>
</dbReference>
<dbReference type="SUPFAM" id="SSF55785">
    <property type="entry name" value="PYP-like sensor domain (PAS domain)"/>
    <property type="match status" value="2"/>
</dbReference>
<dbReference type="CDD" id="cd00130">
    <property type="entry name" value="PAS"/>
    <property type="match status" value="2"/>
</dbReference>
<dbReference type="Pfam" id="PF00989">
    <property type="entry name" value="PAS"/>
    <property type="match status" value="1"/>
</dbReference>
<dbReference type="EMBL" id="CP069213">
    <property type="protein sequence ID" value="QRH03673.1"/>
    <property type="molecule type" value="Genomic_DNA"/>
</dbReference>
<dbReference type="InterPro" id="IPR035965">
    <property type="entry name" value="PAS-like_dom_sf"/>
</dbReference>
<dbReference type="SUPFAM" id="SSF55073">
    <property type="entry name" value="Nucleotide cyclase"/>
    <property type="match status" value="1"/>
</dbReference>
<dbReference type="Gene3D" id="3.30.70.270">
    <property type="match status" value="1"/>
</dbReference>
<dbReference type="InterPro" id="IPR013767">
    <property type="entry name" value="PAS_fold"/>
</dbReference>
<dbReference type="PROSITE" id="PS50883">
    <property type="entry name" value="EAL"/>
    <property type="match status" value="1"/>
</dbReference>
<sequence length="751" mass="83004">MLEWFVDHTRLGAGLWDCRGVCLWHQGTDDEPIATLTLRGIAGDLKLCLHGKALSAPHETLARALLEGVAAVLGAGESGLLQSFMDAFEEHIWIKDAEGRYRFINQSTLVSWDITRAQILSYKDAEIFPERFAEYTDTDHKAVKEGHPIVVAECIDRSLDKGNIWLETIKAPMYDTDGRLLGVIGTTRDIARYKAAEEQLLLTSKVFENAIEGVMITDSNGVITEINGAFETITGYSRDEVIGKTPKLLNSGRHEPDFFENLWRALKTQGHWHGEIWNRRKNGTLFAEQTSISAVYGEDGQIRCFVAVFSDISLLKQTEAEVAQLAWHDPLTRLPNRSKLNTITQQQIKLAANHKTRLALLLIDVDLFKHINDSFGHLAGDKVLLLLSERLSALLGAEDTLARIGGDEFVLLTQVRRRDDIPVILSAIQRAFDTSFDTSQGESVRLSASIGIAVYPDDGDNPDTLLKNADAAMYRAKQQGRNRHAFYTEQMTQSSMHQLRLQTALRGAVKNGALSLVYQPKINLRTRKLIGVEALCRWTDHELGVISPAEFIPVAESIGLMPEIGLWVLKEACRQARIWRDQGLNPGRMAVNVSGSQLTGDNFADSVARVLKQTGLSPEALELEITESVVLDNPAGAIDILEKIRGMGVSLALDDFGTGYSSLSYLRKLPLNKLKIDQSFVRELPADQDSGAIAMAIIAMGDALKLGVIAEGVENEAQAEFLLRLGCIEAQGYLFARPLLASELKQLLLGE</sequence>
<dbReference type="InterPro" id="IPR052155">
    <property type="entry name" value="Biofilm_reg_signaling"/>
</dbReference>
<dbReference type="SMART" id="SM00086">
    <property type="entry name" value="PAC"/>
    <property type="match status" value="2"/>
</dbReference>
<dbReference type="NCBIfam" id="TIGR00254">
    <property type="entry name" value="GGDEF"/>
    <property type="match status" value="1"/>
</dbReference>
<evidence type="ECO:0000259" key="1">
    <source>
        <dbReference type="PROSITE" id="PS50112"/>
    </source>
</evidence>
<dbReference type="InterPro" id="IPR000160">
    <property type="entry name" value="GGDEF_dom"/>
</dbReference>
<dbReference type="RefSeq" id="WP_203327217.1">
    <property type="nucleotide sequence ID" value="NZ_JAKILR010000005.1"/>
</dbReference>
<dbReference type="InterPro" id="IPR001610">
    <property type="entry name" value="PAC"/>
</dbReference>
<feature type="domain" description="PAC" evidence="2">
    <location>
        <begin position="145"/>
        <end position="202"/>
    </location>
</feature>
<evidence type="ECO:0000313" key="6">
    <source>
        <dbReference type="Proteomes" id="UP000596252"/>
    </source>
</evidence>
<dbReference type="Gene3D" id="3.30.450.20">
    <property type="entry name" value="PAS domain"/>
    <property type="match status" value="2"/>
</dbReference>